<dbReference type="SUPFAM" id="SSF53850">
    <property type="entry name" value="Periplasmic binding protein-like II"/>
    <property type="match status" value="1"/>
</dbReference>
<dbReference type="Pfam" id="PF03816">
    <property type="entry name" value="LytR_cpsA_psr"/>
    <property type="match status" value="1"/>
</dbReference>
<dbReference type="AlphaFoldDB" id="A0A9D1HN07"/>
<reference evidence="4" key="1">
    <citation type="submission" date="2020-10" db="EMBL/GenBank/DDBJ databases">
        <authorList>
            <person name="Gilroy R."/>
        </authorList>
    </citation>
    <scope>NUCLEOTIDE SEQUENCE</scope>
    <source>
        <strain evidence="4">CHK195-11698</strain>
    </source>
</reference>
<dbReference type="Gene3D" id="3.40.190.10">
    <property type="entry name" value="Periplasmic binding protein-like II"/>
    <property type="match status" value="1"/>
</dbReference>
<reference evidence="4" key="2">
    <citation type="journal article" date="2021" name="PeerJ">
        <title>Extensive microbial diversity within the chicken gut microbiome revealed by metagenomics and culture.</title>
        <authorList>
            <person name="Gilroy R."/>
            <person name="Ravi A."/>
            <person name="Getino M."/>
            <person name="Pursley I."/>
            <person name="Horton D.L."/>
            <person name="Alikhan N.F."/>
            <person name="Baker D."/>
            <person name="Gharbi K."/>
            <person name="Hall N."/>
            <person name="Watson M."/>
            <person name="Adriaenssens E.M."/>
            <person name="Foster-Nyarko E."/>
            <person name="Jarju S."/>
            <person name="Secka A."/>
            <person name="Antonio M."/>
            <person name="Oren A."/>
            <person name="Chaudhuri R.R."/>
            <person name="La Ragione R."/>
            <person name="Hildebrand F."/>
            <person name="Pallen M.J."/>
        </authorList>
    </citation>
    <scope>NUCLEOTIDE SEQUENCE</scope>
    <source>
        <strain evidence="4">CHK195-11698</strain>
    </source>
</reference>
<dbReference type="InterPro" id="IPR004474">
    <property type="entry name" value="LytR_CpsA_psr"/>
</dbReference>
<protein>
    <submittedName>
        <fullName evidence="4">LCP family protein</fullName>
    </submittedName>
</protein>
<comment type="caution">
    <text evidence="4">The sequence shown here is derived from an EMBL/GenBank/DDBJ whole genome shotgun (WGS) entry which is preliminary data.</text>
</comment>
<dbReference type="Pfam" id="PF12974">
    <property type="entry name" value="Phosphonate-bd"/>
    <property type="match status" value="1"/>
</dbReference>
<evidence type="ECO:0000256" key="2">
    <source>
        <dbReference type="SAM" id="Phobius"/>
    </source>
</evidence>
<keyword evidence="2" id="KW-1133">Transmembrane helix</keyword>
<sequence length="708" mass="78162">MSKKTSKRIFQICHICAYILPILSCLVGVGLLIYYPLLGFRFQLVALVLVLLAIFLVAMQLAYRKHKRVVLYVFMVLSVLYGLGITYCDYIFYRAVHTMSTISTQAGDIVSAGVYTLNDSELQTTEDLKGRTIALQPESNVSTSTMITDGLQEDGFSESDLVTTTYANYVEAYNALLNGDVDAIALDAGGISMIEQVYPDVTDQIRSIVSYQRIVHATASDDKANLSTEPFTLLINGVDIRNGNLNEAANADVIMLATFNPQTMKLSLNSIPRDTYIPVTCQGQRDKITHSGSGGINCTIESIENAFDIKIDYYVKLNFYAVVDLVDAIGGIDVDVPITFTEQDSHDNADAIHLEAGENQHLNGEEALALARHRKTLLRGDIDRGINQQIVIEGILRKLASGKIVTSVDSLLSVVGDNVQTNMSPQNMYSLFSLLTNLGSNSRYGDMSALNIQSHTLEGTDLYKTESWSGGQEIYYFVPNESSINATTLEIKRIIGEEPYPLPTSKFSFNANVPYEKADIDLDELVYDNASSSRRILTVPDFEGDTYADVRRWCSNNETTVGSAYAITCEYRTTDGTELNDDSRYESGSVEAGEVLSADNMLRGTKTLIFHFTGDQNSPQADAGYRIIADNLRVRTSDSDRDLLAILPYYVTDLTGKRIASSQYTATIEDDEINWQRAGTYRATLVVTSNEDPSLTASLRITVTVYSV</sequence>
<dbReference type="Proteomes" id="UP000824175">
    <property type="component" value="Unassembled WGS sequence"/>
</dbReference>
<keyword evidence="2" id="KW-0472">Membrane</keyword>
<feature type="domain" description="Cell envelope-related transcriptional attenuator" evidence="3">
    <location>
        <begin position="250"/>
        <end position="400"/>
    </location>
</feature>
<evidence type="ECO:0000313" key="4">
    <source>
        <dbReference type="EMBL" id="HIU13652.1"/>
    </source>
</evidence>
<name>A0A9D1HN07_9FIRM</name>
<dbReference type="PANTHER" id="PTHR33392:SF3">
    <property type="entry name" value="POLYISOPRENYL-TEICHOIC ACID--PEPTIDOGLYCAN TEICHOIC ACID TRANSFERASE TAGT"/>
    <property type="match status" value="1"/>
</dbReference>
<comment type="similarity">
    <text evidence="1">Belongs to the LytR/CpsA/Psr (LCP) family.</text>
</comment>
<feature type="transmembrane region" description="Helical" evidence="2">
    <location>
        <begin position="12"/>
        <end position="34"/>
    </location>
</feature>
<feature type="transmembrane region" description="Helical" evidence="2">
    <location>
        <begin position="40"/>
        <end position="62"/>
    </location>
</feature>
<keyword evidence="2" id="KW-0812">Transmembrane</keyword>
<feature type="transmembrane region" description="Helical" evidence="2">
    <location>
        <begin position="69"/>
        <end position="93"/>
    </location>
</feature>
<evidence type="ECO:0000313" key="5">
    <source>
        <dbReference type="Proteomes" id="UP000824175"/>
    </source>
</evidence>
<evidence type="ECO:0000259" key="3">
    <source>
        <dbReference type="Pfam" id="PF03816"/>
    </source>
</evidence>
<dbReference type="EMBL" id="DVMJ01000052">
    <property type="protein sequence ID" value="HIU13652.1"/>
    <property type="molecule type" value="Genomic_DNA"/>
</dbReference>
<organism evidence="4 5">
    <name type="scientific">Candidatus Fimiplasma intestinipullorum</name>
    <dbReference type="NCBI Taxonomy" id="2840825"/>
    <lineage>
        <taxon>Bacteria</taxon>
        <taxon>Bacillati</taxon>
        <taxon>Bacillota</taxon>
        <taxon>Clostridia</taxon>
        <taxon>Eubacteriales</taxon>
        <taxon>Candidatus Fimiplasma</taxon>
    </lineage>
</organism>
<evidence type="ECO:0000256" key="1">
    <source>
        <dbReference type="ARBA" id="ARBA00006068"/>
    </source>
</evidence>
<dbReference type="PANTHER" id="PTHR33392">
    <property type="entry name" value="POLYISOPRENYL-TEICHOIC ACID--PEPTIDOGLYCAN TEICHOIC ACID TRANSFERASE TAGU"/>
    <property type="match status" value="1"/>
</dbReference>
<accession>A0A9D1HN07</accession>
<gene>
    <name evidence="4" type="ORF">IAD15_06235</name>
</gene>
<dbReference type="InterPro" id="IPR050922">
    <property type="entry name" value="LytR/CpsA/Psr_CW_biosynth"/>
</dbReference>
<dbReference type="NCBIfam" id="TIGR00350">
    <property type="entry name" value="lytR_cpsA_psr"/>
    <property type="match status" value="1"/>
</dbReference>
<proteinExistence type="inferred from homology"/>
<dbReference type="Gene3D" id="3.40.630.190">
    <property type="entry name" value="LCP protein"/>
    <property type="match status" value="1"/>
</dbReference>